<keyword evidence="7" id="KW-0966">Cell projection</keyword>
<comment type="subcellular location">
    <subcellularLocation>
        <location evidence="1">Cytoplasm</location>
        <location evidence="1">Cytoskeleton</location>
        <location evidence="1">Cilium basal body</location>
    </subcellularLocation>
    <subcellularLocation>
        <location evidence="2">Cytoplasm</location>
        <location evidence="2">Cytoskeleton</location>
        <location evidence="2">Microtubule organizing center</location>
        <location evidence="2">Centrosome</location>
    </subcellularLocation>
</comment>
<dbReference type="InterPro" id="IPR006594">
    <property type="entry name" value="LisH"/>
</dbReference>
<evidence type="ECO:0000313" key="9">
    <source>
        <dbReference type="Proteomes" id="UP000695022"/>
    </source>
</evidence>
<dbReference type="PANTHER" id="PTHR15431:SF19">
    <property type="entry name" value="CENTROSOMAL PROTEIN 20-RELATED"/>
    <property type="match status" value="1"/>
</dbReference>
<proteinExistence type="inferred from homology"/>
<evidence type="ECO:0000256" key="1">
    <source>
        <dbReference type="ARBA" id="ARBA00004120"/>
    </source>
</evidence>
<organism evidence="9 10">
    <name type="scientific">Priapulus caudatus</name>
    <name type="common">Priapulid worm</name>
    <dbReference type="NCBI Taxonomy" id="37621"/>
    <lineage>
        <taxon>Eukaryota</taxon>
        <taxon>Metazoa</taxon>
        <taxon>Ecdysozoa</taxon>
        <taxon>Scalidophora</taxon>
        <taxon>Priapulida</taxon>
        <taxon>Priapulimorpha</taxon>
        <taxon>Priapulimorphida</taxon>
        <taxon>Priapulidae</taxon>
        <taxon>Priapulus</taxon>
    </lineage>
</organism>
<dbReference type="SMART" id="SM00667">
    <property type="entry name" value="LisH"/>
    <property type="match status" value="1"/>
</dbReference>
<dbReference type="Gene3D" id="1.20.960.40">
    <property type="match status" value="1"/>
</dbReference>
<dbReference type="Pfam" id="PF09398">
    <property type="entry name" value="FOP_dimer"/>
    <property type="match status" value="1"/>
</dbReference>
<evidence type="ECO:0000256" key="7">
    <source>
        <dbReference type="ARBA" id="ARBA00023273"/>
    </source>
</evidence>
<comment type="similarity">
    <text evidence="3">Belongs to the CEP43 family.</text>
</comment>
<accession>A0ABM1F3Q3</accession>
<evidence type="ECO:0000256" key="3">
    <source>
        <dbReference type="ARBA" id="ARBA00005385"/>
    </source>
</evidence>
<evidence type="ECO:0000259" key="8">
    <source>
        <dbReference type="Pfam" id="PF09398"/>
    </source>
</evidence>
<name>A0ABM1F3Q3_PRICU</name>
<evidence type="ECO:0000256" key="2">
    <source>
        <dbReference type="ARBA" id="ARBA00004300"/>
    </source>
</evidence>
<dbReference type="InterPro" id="IPR018993">
    <property type="entry name" value="FOP_dimerisation-dom_N"/>
</dbReference>
<protein>
    <submittedName>
        <fullName evidence="10">LisH domain-containing protein FOPNL-like isoform X1</fullName>
    </submittedName>
</protein>
<evidence type="ECO:0000256" key="4">
    <source>
        <dbReference type="ARBA" id="ARBA00022490"/>
    </source>
</evidence>
<dbReference type="RefSeq" id="XP_014679074.1">
    <property type="nucleotide sequence ID" value="XM_014823588.1"/>
</dbReference>
<gene>
    <name evidence="10" type="primary">LOC106818916</name>
</gene>
<dbReference type="GeneID" id="106818916"/>
<dbReference type="PANTHER" id="PTHR15431">
    <property type="entry name" value="FGFR1 ONCOGENE PARTNER/LISH DOMAIN-CONTAINING PROTEIN"/>
    <property type="match status" value="1"/>
</dbReference>
<keyword evidence="4" id="KW-0963">Cytoplasm</keyword>
<sequence>MSSTNDLKAVLQETLTKRGVLGQLKAQMRAEIFRSLEDTSRPPPRLTDENLLINELIREYLLFNNYRYTESVLVSESGLPEMPLDRELLTKTLNVTQSGASSRVPLLYGILSYFSCPPTADRNTLNVKENLQTSTDQDSI</sequence>
<keyword evidence="6" id="KW-0206">Cytoskeleton</keyword>
<dbReference type="Proteomes" id="UP000695022">
    <property type="component" value="Unplaced"/>
</dbReference>
<keyword evidence="5" id="KW-0970">Cilium biogenesis/degradation</keyword>
<evidence type="ECO:0000256" key="5">
    <source>
        <dbReference type="ARBA" id="ARBA00022794"/>
    </source>
</evidence>
<dbReference type="PROSITE" id="PS50896">
    <property type="entry name" value="LISH"/>
    <property type="match status" value="1"/>
</dbReference>
<feature type="domain" description="FGFR1 oncogene partner (FOP) N-terminal dimerisation" evidence="8">
    <location>
        <begin position="48"/>
        <end position="112"/>
    </location>
</feature>
<evidence type="ECO:0000313" key="10">
    <source>
        <dbReference type="RefSeq" id="XP_014679074.1"/>
    </source>
</evidence>
<reference evidence="10" key="1">
    <citation type="submission" date="2025-08" db="UniProtKB">
        <authorList>
            <consortium name="RefSeq"/>
        </authorList>
    </citation>
    <scope>IDENTIFICATION</scope>
</reference>
<evidence type="ECO:0000256" key="6">
    <source>
        <dbReference type="ARBA" id="ARBA00023212"/>
    </source>
</evidence>
<keyword evidence="9" id="KW-1185">Reference proteome</keyword>